<evidence type="ECO:0000256" key="3">
    <source>
        <dbReference type="ARBA" id="ARBA00022576"/>
    </source>
</evidence>
<evidence type="ECO:0000256" key="1">
    <source>
        <dbReference type="ARBA" id="ARBA00001933"/>
    </source>
</evidence>
<dbReference type="GO" id="GO:0008483">
    <property type="term" value="F:transaminase activity"/>
    <property type="evidence" value="ECO:0007669"/>
    <property type="project" value="UniProtKB-KW"/>
</dbReference>
<keyword evidence="5" id="KW-0663">Pyridoxal phosphate</keyword>
<dbReference type="InterPro" id="IPR015424">
    <property type="entry name" value="PyrdxlP-dep_Trfase"/>
</dbReference>
<feature type="non-terminal residue" evidence="7">
    <location>
        <position position="436"/>
    </location>
</feature>
<dbReference type="PANTHER" id="PTHR46383">
    <property type="entry name" value="ASPARTATE AMINOTRANSFERASE"/>
    <property type="match status" value="1"/>
</dbReference>
<dbReference type="GO" id="GO:0006520">
    <property type="term" value="P:amino acid metabolic process"/>
    <property type="evidence" value="ECO:0007669"/>
    <property type="project" value="InterPro"/>
</dbReference>
<dbReference type="AlphaFoldDB" id="A0AAV2QSI5"/>
<accession>A0AAV2QSI5</accession>
<organism evidence="7 8">
    <name type="scientific">Meganyctiphanes norvegica</name>
    <name type="common">Northern krill</name>
    <name type="synonym">Thysanopoda norvegica</name>
    <dbReference type="NCBI Taxonomy" id="48144"/>
    <lineage>
        <taxon>Eukaryota</taxon>
        <taxon>Metazoa</taxon>
        <taxon>Ecdysozoa</taxon>
        <taxon>Arthropoda</taxon>
        <taxon>Crustacea</taxon>
        <taxon>Multicrustacea</taxon>
        <taxon>Malacostraca</taxon>
        <taxon>Eumalacostraca</taxon>
        <taxon>Eucarida</taxon>
        <taxon>Euphausiacea</taxon>
        <taxon>Euphausiidae</taxon>
        <taxon>Meganyctiphanes</taxon>
    </lineage>
</organism>
<comment type="cofactor">
    <cofactor evidence="1">
        <name>pyridoxal 5'-phosphate</name>
        <dbReference type="ChEBI" id="CHEBI:597326"/>
    </cofactor>
</comment>
<dbReference type="CDD" id="cd00609">
    <property type="entry name" value="AAT_like"/>
    <property type="match status" value="1"/>
</dbReference>
<dbReference type="GO" id="GO:0030170">
    <property type="term" value="F:pyridoxal phosphate binding"/>
    <property type="evidence" value="ECO:0007669"/>
    <property type="project" value="InterPro"/>
</dbReference>
<keyword evidence="8" id="KW-1185">Reference proteome</keyword>
<proteinExistence type="inferred from homology"/>
<sequence>MVVSMNGVLTDLVRPDLANHKEASNLAFNEHVKALKKSGRDISHFAFGQSPFPIPQCIVDGLKEFAHENAYLPMTGIPELRAALVEFHIRYDDIKLDLEGFVVGPGSKELLYLVMTTFNGDILLPAPAWTTYAPQIKLAGKEAVIIPTSPESGWRLSADILTKALQRPGLKQNKILILTNPGNPTGTCFTEKELKEISAVCRQHGVIVMTDEIYGRLAFSGKHTCMVKYYPEGTILTSGFSKWASAGGWRLGYAHFPSTLSSLLKAVRSAASHTYSCAPAPMQFAMAKALRENSSELDRYMKDCTRVLKAVASYCYKELKSVGVGGVQSEAGYYYMPDFEVVRKGLLKRNITTGDGMSQAMLEADVALMGSHAFLQPAEELTTRFCFVCFDGRAALKALQDVPVSVDLDDKFVEQYAQPVVLGVQKIKSWVINLTQ</sequence>
<dbReference type="EMBL" id="CAXKWB010009140">
    <property type="protein sequence ID" value="CAL4093633.1"/>
    <property type="molecule type" value="Genomic_DNA"/>
</dbReference>
<dbReference type="PANTHER" id="PTHR46383:SF1">
    <property type="entry name" value="ASPARTATE AMINOTRANSFERASE"/>
    <property type="match status" value="1"/>
</dbReference>
<dbReference type="InterPro" id="IPR015422">
    <property type="entry name" value="PyrdxlP-dep_Trfase_small"/>
</dbReference>
<evidence type="ECO:0000259" key="6">
    <source>
        <dbReference type="Pfam" id="PF00155"/>
    </source>
</evidence>
<evidence type="ECO:0000256" key="5">
    <source>
        <dbReference type="ARBA" id="ARBA00022898"/>
    </source>
</evidence>
<keyword evidence="3" id="KW-0032">Aminotransferase</keyword>
<reference evidence="7 8" key="1">
    <citation type="submission" date="2024-05" db="EMBL/GenBank/DDBJ databases">
        <authorList>
            <person name="Wallberg A."/>
        </authorList>
    </citation>
    <scope>NUCLEOTIDE SEQUENCE [LARGE SCALE GENOMIC DNA]</scope>
</reference>
<comment type="caution">
    <text evidence="7">The sequence shown here is derived from an EMBL/GenBank/DDBJ whole genome shotgun (WGS) entry which is preliminary data.</text>
</comment>
<dbReference type="InterPro" id="IPR050596">
    <property type="entry name" value="AspAT/PAT-like"/>
</dbReference>
<dbReference type="SUPFAM" id="SSF53383">
    <property type="entry name" value="PLP-dependent transferases"/>
    <property type="match status" value="1"/>
</dbReference>
<dbReference type="Proteomes" id="UP001497623">
    <property type="component" value="Unassembled WGS sequence"/>
</dbReference>
<gene>
    <name evidence="7" type="ORF">MNOR_LOCUS14923</name>
</gene>
<dbReference type="Gene3D" id="3.40.640.10">
    <property type="entry name" value="Type I PLP-dependent aspartate aminotransferase-like (Major domain)"/>
    <property type="match status" value="1"/>
</dbReference>
<dbReference type="InterPro" id="IPR015421">
    <property type="entry name" value="PyrdxlP-dep_Trfase_major"/>
</dbReference>
<name>A0AAV2QSI5_MEGNR</name>
<evidence type="ECO:0000256" key="2">
    <source>
        <dbReference type="ARBA" id="ARBA00007441"/>
    </source>
</evidence>
<evidence type="ECO:0000313" key="7">
    <source>
        <dbReference type="EMBL" id="CAL4093633.1"/>
    </source>
</evidence>
<dbReference type="Gene3D" id="3.90.1150.10">
    <property type="entry name" value="Aspartate Aminotransferase, domain 1"/>
    <property type="match status" value="1"/>
</dbReference>
<protein>
    <recommendedName>
        <fullName evidence="6">Aminotransferase class I/classII large domain-containing protein</fullName>
    </recommendedName>
</protein>
<keyword evidence="4" id="KW-0808">Transferase</keyword>
<dbReference type="Pfam" id="PF00155">
    <property type="entry name" value="Aminotran_1_2"/>
    <property type="match status" value="1"/>
</dbReference>
<dbReference type="InterPro" id="IPR004838">
    <property type="entry name" value="NHTrfase_class1_PyrdxlP-BS"/>
</dbReference>
<comment type="similarity">
    <text evidence="2">Belongs to the class-I pyridoxal-phosphate-dependent aminotransferase family.</text>
</comment>
<evidence type="ECO:0000256" key="4">
    <source>
        <dbReference type="ARBA" id="ARBA00022679"/>
    </source>
</evidence>
<dbReference type="PROSITE" id="PS00105">
    <property type="entry name" value="AA_TRANSFER_CLASS_1"/>
    <property type="match status" value="1"/>
</dbReference>
<dbReference type="InterPro" id="IPR004839">
    <property type="entry name" value="Aminotransferase_I/II_large"/>
</dbReference>
<evidence type="ECO:0000313" key="8">
    <source>
        <dbReference type="Proteomes" id="UP001497623"/>
    </source>
</evidence>
<feature type="domain" description="Aminotransferase class I/classII large" evidence="6">
    <location>
        <begin position="46"/>
        <end position="366"/>
    </location>
</feature>